<dbReference type="GO" id="GO:0008277">
    <property type="term" value="P:regulation of G protein-coupled receptor signaling pathway"/>
    <property type="evidence" value="ECO:0007669"/>
    <property type="project" value="InterPro"/>
</dbReference>
<evidence type="ECO:0008006" key="7">
    <source>
        <dbReference type="Google" id="ProtNLM"/>
    </source>
</evidence>
<dbReference type="OrthoDB" id="196547at2759"/>
<feature type="domain" description="DEP" evidence="4">
    <location>
        <begin position="582"/>
        <end position="658"/>
    </location>
</feature>
<dbReference type="SUPFAM" id="SSF46785">
    <property type="entry name" value="Winged helix' DNA-binding domain"/>
    <property type="match status" value="1"/>
</dbReference>
<keyword evidence="6" id="KW-1185">Reference proteome</keyword>
<dbReference type="InterPro" id="IPR000591">
    <property type="entry name" value="DEP_dom"/>
</dbReference>
<dbReference type="GeneID" id="20322673"/>
<dbReference type="PROSITE" id="PS50132">
    <property type="entry name" value="RGS"/>
    <property type="match status" value="1"/>
</dbReference>
<proteinExistence type="predicted"/>
<dbReference type="SUPFAM" id="SSF48097">
    <property type="entry name" value="Regulator of G-protein signaling, RGS"/>
    <property type="match status" value="1"/>
</dbReference>
<dbReference type="InterPro" id="IPR036390">
    <property type="entry name" value="WH_DNA-bd_sf"/>
</dbReference>
<dbReference type="FunFam" id="1.10.1240.60:FF:000001">
    <property type="entry name" value="Regulator of G-protein signaling 6"/>
    <property type="match status" value="1"/>
</dbReference>
<dbReference type="Gene3D" id="1.10.167.10">
    <property type="entry name" value="Regulator of G-protein Signalling 4, domain 2"/>
    <property type="match status" value="1"/>
</dbReference>
<dbReference type="KEGG" id="ovi:T265_08494"/>
<dbReference type="SMART" id="SM00049">
    <property type="entry name" value="DEP"/>
    <property type="match status" value="1"/>
</dbReference>
<dbReference type="SUPFAM" id="SSF48670">
    <property type="entry name" value="Transducin (heterotrimeric G protein), gamma chain"/>
    <property type="match status" value="1"/>
</dbReference>
<dbReference type="InterPro" id="IPR036284">
    <property type="entry name" value="GGL_sf"/>
</dbReference>
<dbReference type="InterPro" id="IPR047017">
    <property type="entry name" value="RGS6/7/9/11_DHEX_sf"/>
</dbReference>
<dbReference type="InterPro" id="IPR016137">
    <property type="entry name" value="RGS"/>
</dbReference>
<accession>A0A074Z9C1</accession>
<dbReference type="Pfam" id="PF00610">
    <property type="entry name" value="DEP"/>
    <property type="match status" value="1"/>
</dbReference>
<dbReference type="GO" id="GO:0035556">
    <property type="term" value="P:intracellular signal transduction"/>
    <property type="evidence" value="ECO:0007669"/>
    <property type="project" value="InterPro"/>
</dbReference>
<evidence type="ECO:0000259" key="4">
    <source>
        <dbReference type="PROSITE" id="PS50186"/>
    </source>
</evidence>
<dbReference type="GO" id="GO:0005737">
    <property type="term" value="C:cytoplasm"/>
    <property type="evidence" value="ECO:0007669"/>
    <property type="project" value="TreeGrafter"/>
</dbReference>
<dbReference type="PANTHER" id="PTHR45746">
    <property type="entry name" value="LP21163P"/>
    <property type="match status" value="1"/>
</dbReference>
<dbReference type="GO" id="GO:0007186">
    <property type="term" value="P:G protein-coupled receptor signaling pathway"/>
    <property type="evidence" value="ECO:0007669"/>
    <property type="project" value="InterPro"/>
</dbReference>
<dbReference type="GO" id="GO:0005096">
    <property type="term" value="F:GTPase activator activity"/>
    <property type="evidence" value="ECO:0007669"/>
    <property type="project" value="TreeGrafter"/>
</dbReference>
<evidence type="ECO:0000256" key="2">
    <source>
        <dbReference type="SAM" id="MobiDB-lite"/>
    </source>
</evidence>
<name>A0A074Z9C1_OPIVI</name>
<protein>
    <recommendedName>
        <fullName evidence="7">Regulator of G protein signaling domain protein</fullName>
    </recommendedName>
</protein>
<dbReference type="CTD" id="20322673"/>
<dbReference type="SMART" id="SM00315">
    <property type="entry name" value="RGS"/>
    <property type="match status" value="1"/>
</dbReference>
<sequence>MRNDISLLGSDPVVMQTILNNLTTSALVWHALHTCKVLSAAARLGRIEPNADEPTEAVEKFVCLGSCISPGLAKADISIRVGEAIGAIVNSRHRWCGRDTSLSVNGRVYNAAMRPISLYVSQTWPLRANDVKRHSVSDHRYLRIIARVCRREETEPYRGVMVCAPQGPIELHWEIPPRHSESLIPGLALRTDDYVRLASILRAASARHMALTSSDISKSVFEPRHPACLAALNVRTLNQSGQVALALALNSLGFDVRCVSETRIQDTSTVIELTAPSVFTRFRLRTSDDPEAAAVGCAGVVIVLSHQREVKVCVRADREVWWTQKAKEMEGVQKTGNSRRLFQLIRARGPRKPPVSETTKHRNGRTISNKEERLDRWAQYFEQQLSWPPAGTHLEPPRGLAICSLKLHRASGPDGLPPALFKDGSEVLSQRSSDLFACTWEKESVTQLVCPLSPFIFSFADDIVLIFDEEEKAQVFLDELTKSRPALWTSGPLCPASECGSFPRRNPSSSSSSKSPEEKQSVNSKSSSAKISLSVGQLDVSDRCKQGKQAVCEGGVSSSSRNSPNDYIWQKIESLIEKMVSDENGIPVRNVKSLMSTIPSTFTGSDIVQWLMQHVGASDVAEAVNLGSRIASMGYIFCIDDHTLTVKNDNHTYYRFQTPFLYPSRCMEADTVDYAVYLCKRTMQNKQRLELTGFEAERLASLQNLYCHRWEFVYIQAEAEAKVDKKRDKLERLVLDSQERAYWDVHRPPPGCVNTTDIDMRKLCRAKRPKKIPCRPVNFPIPSGPVLEGIPLQDAVAKLNAAFRTRIKTTKAAESLQNYCDQYSEFDLLLSASALTPSTATVGQPSATASATQLFAAGPNRAASPHSNTIAGRSASDKGIGGGRIGASGFVGFVSSGSTNFLRTVGSSNNTAGHSVATGTSLGGSGGGTTHGSLGHMIGTSQNLSHETVHESASALNPWISDNPDHWNTDARPKYLPIRRVKRWSFSIHELLKDPIGLEEFQRWLEKEFSAENLRFWQACQELKGAPLRELRQRVLNIYNQYLAPNAVDPLNVDSRIADSIRRQLSNTSPDVNLDRYCFEEAESHIFHLMKSDSYYRFLRSDYYRELFSGVKKKSKKHRSGVGLAGGAIGVQAAGVGVGLD</sequence>
<dbReference type="STRING" id="6198.A0A074Z9C1"/>
<dbReference type="InterPro" id="IPR034483">
    <property type="entry name" value="RGS_Egl-10"/>
</dbReference>
<dbReference type="InterPro" id="IPR036388">
    <property type="entry name" value="WH-like_DNA-bd_sf"/>
</dbReference>
<dbReference type="CDD" id="cd04450">
    <property type="entry name" value="DEP_RGS7-like"/>
    <property type="match status" value="1"/>
</dbReference>
<dbReference type="GO" id="GO:0043005">
    <property type="term" value="C:neuron projection"/>
    <property type="evidence" value="ECO:0007669"/>
    <property type="project" value="TreeGrafter"/>
</dbReference>
<dbReference type="RefSeq" id="XP_009172572.1">
    <property type="nucleotide sequence ID" value="XM_009174308.1"/>
</dbReference>
<feature type="region of interest" description="Disordered" evidence="2">
    <location>
        <begin position="499"/>
        <end position="530"/>
    </location>
</feature>
<dbReference type="Gene3D" id="1.10.1240.60">
    <property type="match status" value="1"/>
</dbReference>
<dbReference type="GO" id="GO:0009968">
    <property type="term" value="P:negative regulation of signal transduction"/>
    <property type="evidence" value="ECO:0007669"/>
    <property type="project" value="UniProtKB-KW"/>
</dbReference>
<dbReference type="Proteomes" id="UP000054324">
    <property type="component" value="Unassembled WGS sequence"/>
</dbReference>
<dbReference type="Pfam" id="PF18148">
    <property type="entry name" value="RGS_DHEX"/>
    <property type="match status" value="1"/>
</dbReference>
<dbReference type="CDD" id="cd08705">
    <property type="entry name" value="RGS_R7-like"/>
    <property type="match status" value="1"/>
</dbReference>
<evidence type="ECO:0000256" key="1">
    <source>
        <dbReference type="ARBA" id="ARBA00022700"/>
    </source>
</evidence>
<feature type="compositionally biased region" description="Low complexity" evidence="2">
    <location>
        <begin position="521"/>
        <end position="530"/>
    </location>
</feature>
<dbReference type="Pfam" id="PF00615">
    <property type="entry name" value="RGS"/>
    <property type="match status" value="1"/>
</dbReference>
<dbReference type="InterPro" id="IPR036305">
    <property type="entry name" value="RGS_sf"/>
</dbReference>
<dbReference type="EMBL" id="KL596840">
    <property type="protein sequence ID" value="KER23688.1"/>
    <property type="molecule type" value="Genomic_DNA"/>
</dbReference>
<dbReference type="AlphaFoldDB" id="A0A074Z9C1"/>
<dbReference type="PRINTS" id="PR01301">
    <property type="entry name" value="RGSPROTEIN"/>
</dbReference>
<reference evidence="5 6" key="1">
    <citation type="submission" date="2013-11" db="EMBL/GenBank/DDBJ databases">
        <title>Opisthorchis viverrini - life in the bile duct.</title>
        <authorList>
            <person name="Young N.D."/>
            <person name="Nagarajan N."/>
            <person name="Lin S.J."/>
            <person name="Korhonen P.K."/>
            <person name="Jex A.R."/>
            <person name="Hall R.S."/>
            <person name="Safavi-Hemami H."/>
            <person name="Kaewkong W."/>
            <person name="Bertrand D."/>
            <person name="Gao S."/>
            <person name="Seet Q."/>
            <person name="Wongkham S."/>
            <person name="Teh B.T."/>
            <person name="Wongkham C."/>
            <person name="Intapan P.M."/>
            <person name="Maleewong W."/>
            <person name="Yang X."/>
            <person name="Hu M."/>
            <person name="Wang Z."/>
            <person name="Hofmann A."/>
            <person name="Sternberg P.W."/>
            <person name="Tan P."/>
            <person name="Wang J."/>
            <person name="Gasser R.B."/>
        </authorList>
    </citation>
    <scope>NUCLEOTIDE SEQUENCE [LARGE SCALE GENOMIC DNA]</scope>
</reference>
<dbReference type="PANTHER" id="PTHR45746:SF6">
    <property type="entry name" value="LP21163P"/>
    <property type="match status" value="1"/>
</dbReference>
<keyword evidence="1" id="KW-0734">Signal transduction inhibitor</keyword>
<dbReference type="InterPro" id="IPR044926">
    <property type="entry name" value="RGS_subdomain_2"/>
</dbReference>
<dbReference type="Gene3D" id="1.10.10.10">
    <property type="entry name" value="Winged helix-like DNA-binding domain superfamily/Winged helix DNA-binding domain"/>
    <property type="match status" value="1"/>
</dbReference>
<dbReference type="PROSITE" id="PS50186">
    <property type="entry name" value="DEP"/>
    <property type="match status" value="1"/>
</dbReference>
<evidence type="ECO:0000259" key="3">
    <source>
        <dbReference type="PROSITE" id="PS50132"/>
    </source>
</evidence>
<dbReference type="InterPro" id="IPR040759">
    <property type="entry name" value="RGS_DHEX"/>
</dbReference>
<organism evidence="5 6">
    <name type="scientific">Opisthorchis viverrini</name>
    <name type="common">Southeast Asian liver fluke</name>
    <dbReference type="NCBI Taxonomy" id="6198"/>
    <lineage>
        <taxon>Eukaryota</taxon>
        <taxon>Metazoa</taxon>
        <taxon>Spiralia</taxon>
        <taxon>Lophotrochozoa</taxon>
        <taxon>Platyhelminthes</taxon>
        <taxon>Trematoda</taxon>
        <taxon>Digenea</taxon>
        <taxon>Opisthorchiida</taxon>
        <taxon>Opisthorchiata</taxon>
        <taxon>Opisthorchiidae</taxon>
        <taxon>Opisthorchis</taxon>
    </lineage>
</organism>
<evidence type="ECO:0000313" key="5">
    <source>
        <dbReference type="EMBL" id="KER23688.1"/>
    </source>
</evidence>
<gene>
    <name evidence="5" type="ORF">T265_08494</name>
</gene>
<feature type="domain" description="RGS" evidence="3">
    <location>
        <begin position="987"/>
        <end position="1108"/>
    </location>
</feature>
<evidence type="ECO:0000313" key="6">
    <source>
        <dbReference type="Proteomes" id="UP000054324"/>
    </source>
</evidence>
<dbReference type="InterPro" id="IPR047016">
    <property type="entry name" value="RGS6/7/9/11"/>
</dbReference>